<evidence type="ECO:0000313" key="3">
    <source>
        <dbReference type="EMBL" id="CAE7444045.1"/>
    </source>
</evidence>
<dbReference type="InterPro" id="IPR017853">
    <property type="entry name" value="GH"/>
</dbReference>
<dbReference type="OrthoDB" id="62120at2759"/>
<gene>
    <name evidence="3" type="primary">exgA</name>
    <name evidence="3" type="ORF">SNAT2548_LOCUS24159</name>
</gene>
<evidence type="ECO:0000256" key="1">
    <source>
        <dbReference type="ARBA" id="ARBA00022801"/>
    </source>
</evidence>
<accession>A0A812RIN0</accession>
<dbReference type="GO" id="GO:0005576">
    <property type="term" value="C:extracellular region"/>
    <property type="evidence" value="ECO:0007669"/>
    <property type="project" value="TreeGrafter"/>
</dbReference>
<dbReference type="AlphaFoldDB" id="A0A812RIN0"/>
<reference evidence="3" key="1">
    <citation type="submission" date="2021-02" db="EMBL/GenBank/DDBJ databases">
        <authorList>
            <person name="Dougan E. K."/>
            <person name="Rhodes N."/>
            <person name="Thang M."/>
            <person name="Chan C."/>
        </authorList>
    </citation>
    <scope>NUCLEOTIDE SEQUENCE</scope>
</reference>
<dbReference type="Proteomes" id="UP000604046">
    <property type="component" value="Unassembled WGS sequence"/>
</dbReference>
<comment type="caution">
    <text evidence="3">The sequence shown here is derived from an EMBL/GenBank/DDBJ whole genome shotgun (WGS) entry which is preliminary data.</text>
</comment>
<dbReference type="EMBL" id="CAJNDS010002347">
    <property type="protein sequence ID" value="CAE7444045.1"/>
    <property type="molecule type" value="Genomic_DNA"/>
</dbReference>
<keyword evidence="4" id="KW-1185">Reference proteome</keyword>
<dbReference type="SUPFAM" id="SSF51445">
    <property type="entry name" value="(Trans)glycosidases"/>
    <property type="match status" value="1"/>
</dbReference>
<protein>
    <submittedName>
        <fullName evidence="3">ExgA protein</fullName>
    </submittedName>
</protein>
<evidence type="ECO:0000256" key="2">
    <source>
        <dbReference type="ARBA" id="ARBA00023295"/>
    </source>
</evidence>
<dbReference type="GO" id="GO:0009251">
    <property type="term" value="P:glucan catabolic process"/>
    <property type="evidence" value="ECO:0007669"/>
    <property type="project" value="TreeGrafter"/>
</dbReference>
<dbReference type="InterPro" id="IPR050386">
    <property type="entry name" value="Glycosyl_hydrolase_5"/>
</dbReference>
<keyword evidence="2" id="KW-0326">Glycosidase</keyword>
<dbReference type="Gene3D" id="3.20.20.80">
    <property type="entry name" value="Glycosidases"/>
    <property type="match status" value="1"/>
</dbReference>
<dbReference type="GO" id="GO:0008422">
    <property type="term" value="F:beta-glucosidase activity"/>
    <property type="evidence" value="ECO:0007669"/>
    <property type="project" value="TreeGrafter"/>
</dbReference>
<dbReference type="PANTHER" id="PTHR31297:SF38">
    <property type="entry name" value="X8 DOMAIN-CONTAINING PROTEIN"/>
    <property type="match status" value="1"/>
</dbReference>
<organism evidence="3 4">
    <name type="scientific">Symbiodinium natans</name>
    <dbReference type="NCBI Taxonomy" id="878477"/>
    <lineage>
        <taxon>Eukaryota</taxon>
        <taxon>Sar</taxon>
        <taxon>Alveolata</taxon>
        <taxon>Dinophyceae</taxon>
        <taxon>Suessiales</taxon>
        <taxon>Symbiodiniaceae</taxon>
        <taxon>Symbiodinium</taxon>
    </lineage>
</organism>
<dbReference type="GO" id="GO:0009986">
    <property type="term" value="C:cell surface"/>
    <property type="evidence" value="ECO:0007669"/>
    <property type="project" value="TreeGrafter"/>
</dbReference>
<sequence length="531" mass="58617">MAARLALESDGRSISDPSVATPWHRNLLESARTWPWGRWALQGLASALIALVVVAIYDAARGGNKNSAISPDRLPRPLTGVNLGGWLCLEDWFFSGPSGRDVMSMTPAGQGACLPPLVSHLTTTWPSEGLLTQRLVESKGPEFASSALQSHRREFISNSDLDDIAGLGMRRVRLPLTWAAFADALTPIDAAVYGGHNADHDTAIVPDPFYNHLAAFATVPRAWLADFFRRAGERKLGIVLDLHAFPGGSSNGTYNGIWPSPPAFWQQQSAIGNRSVLLTDAGILIVERMISWLESLDSTALDAVTGVSLMNEPAHMAAIDRKSGTPWVTESQVLSWLTETADRFRKSKLPGLGKKLYVQLIETAFDDFDGTVVPWFKRTFTKDERRRWVVADLHNYVAWSYGSCDGRLLEGGGWLCDASEEEQRKRLRSCVSPWAKSFQQRFGDGLMAVSEFSVGTYSMARLACDDPAVTRLFLDEQLLAFAGQGIEPFFWTWRMPYGPVFEGGWSLKHFANLEPRPSHPCGISMAQVMQV</sequence>
<dbReference type="PANTHER" id="PTHR31297">
    <property type="entry name" value="GLUCAN ENDO-1,6-BETA-GLUCOSIDASE B"/>
    <property type="match status" value="1"/>
</dbReference>
<evidence type="ECO:0000313" key="4">
    <source>
        <dbReference type="Proteomes" id="UP000604046"/>
    </source>
</evidence>
<proteinExistence type="predicted"/>
<name>A0A812RIN0_9DINO</name>
<keyword evidence="1" id="KW-0378">Hydrolase</keyword>